<evidence type="ECO:0000313" key="2">
    <source>
        <dbReference type="Proteomes" id="UP000798662"/>
    </source>
</evidence>
<keyword evidence="2" id="KW-1185">Reference proteome</keyword>
<reference evidence="1" key="1">
    <citation type="submission" date="2019-11" db="EMBL/GenBank/DDBJ databases">
        <title>Nori genome reveals adaptations in red seaweeds to the harsh intertidal environment.</title>
        <authorList>
            <person name="Wang D."/>
            <person name="Mao Y."/>
        </authorList>
    </citation>
    <scope>NUCLEOTIDE SEQUENCE</scope>
    <source>
        <tissue evidence="1">Gametophyte</tissue>
    </source>
</reference>
<comment type="caution">
    <text evidence="1">The sequence shown here is derived from an EMBL/GenBank/DDBJ whole genome shotgun (WGS) entry which is preliminary data.</text>
</comment>
<dbReference type="EMBL" id="CM020619">
    <property type="protein sequence ID" value="KAK1864934.1"/>
    <property type="molecule type" value="Genomic_DNA"/>
</dbReference>
<organism evidence="1 2">
    <name type="scientific">Pyropia yezoensis</name>
    <name type="common">Susabi-nori</name>
    <name type="synonym">Porphyra yezoensis</name>
    <dbReference type="NCBI Taxonomy" id="2788"/>
    <lineage>
        <taxon>Eukaryota</taxon>
        <taxon>Rhodophyta</taxon>
        <taxon>Bangiophyceae</taxon>
        <taxon>Bangiales</taxon>
        <taxon>Bangiaceae</taxon>
        <taxon>Pyropia</taxon>
    </lineage>
</organism>
<sequence>MNVARTRDEGRSKATLRQYREETKRFARFLSMDVARTLRAIVGEHTGLLHVTSRGAPPRGKALTSGDATIDLDGIFEHPPRRSDVLIKAFLCDRTLSWVRSPGMGRKIVAALSREFERFDHTAEWNGREGNPANSPVVSAALKAHDAKSRRTETSAKGVDPVRYRDLDRFYTRHFDSRDLRDWDEQALMLYTAMLVGLNLCLRFDELSRLSVCPLFFLRLWLSRATTRLLGDVSTHGDAHGD</sequence>
<dbReference type="Proteomes" id="UP000798662">
    <property type="component" value="Chromosome 2"/>
</dbReference>
<protein>
    <submittedName>
        <fullName evidence="1">Uncharacterized protein</fullName>
    </submittedName>
</protein>
<name>A0ACC3C3N1_PYRYE</name>
<evidence type="ECO:0000313" key="1">
    <source>
        <dbReference type="EMBL" id="KAK1864934.1"/>
    </source>
</evidence>
<accession>A0ACC3C3N1</accession>
<gene>
    <name evidence="1" type="ORF">I4F81_007470</name>
</gene>
<proteinExistence type="predicted"/>